<evidence type="ECO:0000313" key="1">
    <source>
        <dbReference type="EMBL" id="MBF5060181.1"/>
    </source>
</evidence>
<organism evidence="1 2">
    <name type="scientific">Candidatus Neptunichlamydia vexilliferae</name>
    <dbReference type="NCBI Taxonomy" id="1651774"/>
    <lineage>
        <taxon>Bacteria</taxon>
        <taxon>Pseudomonadati</taxon>
        <taxon>Chlamydiota</taxon>
        <taxon>Chlamydiia</taxon>
        <taxon>Parachlamydiales</taxon>
        <taxon>Simkaniaceae</taxon>
        <taxon>Candidatus Neptunichlamydia</taxon>
    </lineage>
</organism>
<dbReference type="EMBL" id="JAAEJV010000088">
    <property type="protein sequence ID" value="MBF5060181.1"/>
    <property type="molecule type" value="Genomic_DNA"/>
</dbReference>
<name>A0ABS0B1C6_9BACT</name>
<dbReference type="Gene3D" id="3.30.450.410">
    <property type="match status" value="1"/>
</dbReference>
<dbReference type="InterPro" id="IPR004927">
    <property type="entry name" value="MerB"/>
</dbReference>
<accession>A0ABS0B1C6</accession>
<dbReference type="InterPro" id="IPR053717">
    <property type="entry name" value="MerB_lyase_sf"/>
</dbReference>
<comment type="caution">
    <text evidence="1">The sequence shown here is derived from an EMBL/GenBank/DDBJ whole genome shotgun (WGS) entry which is preliminary data.</text>
</comment>
<dbReference type="SUPFAM" id="SSF160387">
    <property type="entry name" value="NosL/MerB-like"/>
    <property type="match status" value="1"/>
</dbReference>
<dbReference type="Proteomes" id="UP001194714">
    <property type="component" value="Unassembled WGS sequence"/>
</dbReference>
<dbReference type="Pfam" id="PF03243">
    <property type="entry name" value="MerB"/>
    <property type="match status" value="1"/>
</dbReference>
<sequence length="71" mass="7751">MGAAALIDEDVTIKATLGGEGKQVTLTIKDGELQNKDLYVHFPIPMTQAWDNVTYTCSTMLLFSSEEGVDQ</sequence>
<evidence type="ECO:0000313" key="2">
    <source>
        <dbReference type="Proteomes" id="UP001194714"/>
    </source>
</evidence>
<gene>
    <name evidence="1" type="ORF">NEPTK9_001712</name>
</gene>
<proteinExistence type="predicted"/>
<protein>
    <submittedName>
        <fullName evidence="1">Uncharacterized protein</fullName>
    </submittedName>
</protein>
<keyword evidence="2" id="KW-1185">Reference proteome</keyword>
<reference evidence="1 2" key="1">
    <citation type="submission" date="2020-01" db="EMBL/GenBank/DDBJ databases">
        <title>Draft genome sequence of Cand. Neptunochlamydia vexilliferae K9.</title>
        <authorList>
            <person name="Schulz F."/>
            <person name="Koestlbacher S."/>
            <person name="Wascher F."/>
            <person name="Pizzetti I."/>
            <person name="Horn M."/>
        </authorList>
    </citation>
    <scope>NUCLEOTIDE SEQUENCE [LARGE SCALE GENOMIC DNA]</scope>
    <source>
        <strain evidence="1 2">K9</strain>
    </source>
</reference>